<organism evidence="1 2">
    <name type="scientific">Protopolystoma xenopodis</name>
    <dbReference type="NCBI Taxonomy" id="117903"/>
    <lineage>
        <taxon>Eukaryota</taxon>
        <taxon>Metazoa</taxon>
        <taxon>Spiralia</taxon>
        <taxon>Lophotrochozoa</taxon>
        <taxon>Platyhelminthes</taxon>
        <taxon>Monogenea</taxon>
        <taxon>Polyopisthocotylea</taxon>
        <taxon>Polystomatidea</taxon>
        <taxon>Polystomatidae</taxon>
        <taxon>Protopolystoma</taxon>
    </lineage>
</organism>
<gene>
    <name evidence="1" type="ORF">PXEA_LOCUS29812</name>
</gene>
<dbReference type="EMBL" id="CAAALY010252078">
    <property type="protein sequence ID" value="VEL36372.1"/>
    <property type="molecule type" value="Genomic_DNA"/>
</dbReference>
<reference evidence="1" key="1">
    <citation type="submission" date="2018-11" db="EMBL/GenBank/DDBJ databases">
        <authorList>
            <consortium name="Pathogen Informatics"/>
        </authorList>
    </citation>
    <scope>NUCLEOTIDE SEQUENCE</scope>
</reference>
<dbReference type="AlphaFoldDB" id="A0A3S5C5B5"/>
<evidence type="ECO:0000313" key="2">
    <source>
        <dbReference type="Proteomes" id="UP000784294"/>
    </source>
</evidence>
<comment type="caution">
    <text evidence="1">The sequence shown here is derived from an EMBL/GenBank/DDBJ whole genome shotgun (WGS) entry which is preliminary data.</text>
</comment>
<protein>
    <submittedName>
        <fullName evidence="1">Uncharacterized protein</fullName>
    </submittedName>
</protein>
<keyword evidence="2" id="KW-1185">Reference proteome</keyword>
<sequence>MAAEIHHFKLSRRDALPLGMSQTSTGPVGKTSIEAAYTNAAGKENRHRGMAGSRYRLKTMVSRESSA</sequence>
<name>A0A3S5C5B5_9PLAT</name>
<evidence type="ECO:0000313" key="1">
    <source>
        <dbReference type="EMBL" id="VEL36372.1"/>
    </source>
</evidence>
<proteinExistence type="predicted"/>
<dbReference type="Proteomes" id="UP000784294">
    <property type="component" value="Unassembled WGS sequence"/>
</dbReference>
<accession>A0A3S5C5B5</accession>